<keyword evidence="2" id="KW-1133">Transmembrane helix</keyword>
<comment type="caution">
    <text evidence="4">The sequence shown here is derived from an EMBL/GenBank/DDBJ whole genome shotgun (WGS) entry which is preliminary data.</text>
</comment>
<evidence type="ECO:0000313" key="4">
    <source>
        <dbReference type="EMBL" id="ETO19571.1"/>
    </source>
</evidence>
<feature type="region of interest" description="Disordered" evidence="1">
    <location>
        <begin position="23"/>
        <end position="53"/>
    </location>
</feature>
<evidence type="ECO:0000313" key="5">
    <source>
        <dbReference type="Proteomes" id="UP000023152"/>
    </source>
</evidence>
<keyword evidence="3" id="KW-0732">Signal</keyword>
<feature type="signal peptide" evidence="3">
    <location>
        <begin position="1"/>
        <end position="20"/>
    </location>
</feature>
<organism evidence="4 5">
    <name type="scientific">Reticulomyxa filosa</name>
    <dbReference type="NCBI Taxonomy" id="46433"/>
    <lineage>
        <taxon>Eukaryota</taxon>
        <taxon>Sar</taxon>
        <taxon>Rhizaria</taxon>
        <taxon>Retaria</taxon>
        <taxon>Foraminifera</taxon>
        <taxon>Monothalamids</taxon>
        <taxon>Reticulomyxidae</taxon>
        <taxon>Reticulomyxa</taxon>
    </lineage>
</organism>
<protein>
    <submittedName>
        <fullName evidence="4">Uncharacterized protein</fullName>
    </submittedName>
</protein>
<proteinExistence type="predicted"/>
<evidence type="ECO:0000256" key="3">
    <source>
        <dbReference type="SAM" id="SignalP"/>
    </source>
</evidence>
<sequence>MLHKLGLLFVCVLMLDYANAKSPTRFPTTQQPTKLPTSFPTLQPTQPSVEPTYEPTNLPTAFPTTSPMIKKLHAYIFDRERIAVALIKKKKTAVTLGKNEEVIIDVYVNMTGDEIVDLCDSKLSKQEQSLLNAFTDASGVNSDEIDKTTITDCENNNNNVILKYEMRSDNSIAKNTITQRMKSGIFLSVYQEQINFIFTSVIVTNANITNIRVSPKEKATQNLFANFFSIYFGLGVAILIASVLWCLLLHASDHDDEARFNQLQHEKSQFEAKYGTIAENSNEITNKMIQMVESKQTETEAEVQNTKNAKKKKNMHCFIVSLKNIYHFIIIFNLIEKVFILNDYYLCYFHLEHTLKNNINNATKDHLALKRTKTYSDNVEDERLQSN</sequence>
<feature type="transmembrane region" description="Helical" evidence="2">
    <location>
        <begin position="223"/>
        <end position="249"/>
    </location>
</feature>
<gene>
    <name evidence="4" type="ORF">RFI_17660</name>
</gene>
<keyword evidence="5" id="KW-1185">Reference proteome</keyword>
<dbReference type="Proteomes" id="UP000023152">
    <property type="component" value="Unassembled WGS sequence"/>
</dbReference>
<feature type="chain" id="PRO_5004975503" evidence="3">
    <location>
        <begin position="21"/>
        <end position="387"/>
    </location>
</feature>
<dbReference type="EMBL" id="ASPP01013510">
    <property type="protein sequence ID" value="ETO19571.1"/>
    <property type="molecule type" value="Genomic_DNA"/>
</dbReference>
<reference evidence="4 5" key="1">
    <citation type="journal article" date="2013" name="Curr. Biol.">
        <title>The Genome of the Foraminiferan Reticulomyxa filosa.</title>
        <authorList>
            <person name="Glockner G."/>
            <person name="Hulsmann N."/>
            <person name="Schleicher M."/>
            <person name="Noegel A.A."/>
            <person name="Eichinger L."/>
            <person name="Gallinger C."/>
            <person name="Pawlowski J."/>
            <person name="Sierra R."/>
            <person name="Euteneuer U."/>
            <person name="Pillet L."/>
            <person name="Moustafa A."/>
            <person name="Platzer M."/>
            <person name="Groth M."/>
            <person name="Szafranski K."/>
            <person name="Schliwa M."/>
        </authorList>
    </citation>
    <scope>NUCLEOTIDE SEQUENCE [LARGE SCALE GENOMIC DNA]</scope>
</reference>
<accession>X6N0H2</accession>
<evidence type="ECO:0000256" key="2">
    <source>
        <dbReference type="SAM" id="Phobius"/>
    </source>
</evidence>
<dbReference type="AlphaFoldDB" id="X6N0H2"/>
<name>X6N0H2_RETFI</name>
<evidence type="ECO:0000256" key="1">
    <source>
        <dbReference type="SAM" id="MobiDB-lite"/>
    </source>
</evidence>
<keyword evidence="2" id="KW-0472">Membrane</keyword>
<keyword evidence="2" id="KW-0812">Transmembrane</keyword>
<feature type="transmembrane region" description="Helical" evidence="2">
    <location>
        <begin position="317"/>
        <end position="335"/>
    </location>
</feature>